<feature type="transmembrane region" description="Helical" evidence="7">
    <location>
        <begin position="91"/>
        <end position="117"/>
    </location>
</feature>
<dbReference type="GO" id="GO:0005886">
    <property type="term" value="C:plasma membrane"/>
    <property type="evidence" value="ECO:0007669"/>
    <property type="project" value="UniProtKB-SubCell"/>
</dbReference>
<dbReference type="InterPro" id="IPR036259">
    <property type="entry name" value="MFS_trans_sf"/>
</dbReference>
<sequence length="394" mass="42428">MIYIIRFFSAAAWSFFYPFMAVWLNSVVGLSSSAAGIVVGFAIVANRTGALAFHRLLDKTERKAEIALTLLGVAISAFLMLVAAAMGVSDIFVWIVLATLFGLTNSVSVISQISYIVHVFHDGEHERVLSYENVAANAGAGIAPFLASFMLSGTGYWFVAFPLLLGTLGAIATRPLPSATHPEVADTKSETANSSEDTGNHQIIAFMVINFLTMVGYAQFYYVLPTYAVEKFSSELVGTLFLLSSIIIIIGQVYITSFSQRISRLWRVVISNLCIGSGCALLIFSSEQQAVLYIVVVLIVTGEMICGPLYQAQAVRIWRGRRSVVMAIQTCVWGAAEATATVAGLLLIAGKLSVISFLLGVLTCFIAAAGAWLSILQKRPLIGIETDKNFADSS</sequence>
<evidence type="ECO:0000256" key="7">
    <source>
        <dbReference type="SAM" id="Phobius"/>
    </source>
</evidence>
<dbReference type="InterPro" id="IPR050171">
    <property type="entry name" value="MFS_Transporters"/>
</dbReference>
<feature type="transmembrane region" description="Helical" evidence="7">
    <location>
        <begin position="34"/>
        <end position="54"/>
    </location>
</feature>
<reference evidence="8" key="1">
    <citation type="submission" date="2016-12" db="EMBL/GenBank/DDBJ databases">
        <title>Frequent emergence of pathogenic lineages of Klebsiella pneumoniae via mobilisation of yersiniabactin and colibactin.</title>
        <authorList>
            <person name="Lam M.M.C."/>
            <person name="Wick R.R."/>
            <person name="Wyres K.L."/>
            <person name="Gorrie C."/>
            <person name="Judd L."/>
            <person name="Jenney A."/>
            <person name="Holt K.E."/>
        </authorList>
    </citation>
    <scope>NUCLEOTIDE SEQUENCE</scope>
    <source>
        <strain evidence="8">16852116</strain>
    </source>
</reference>
<proteinExistence type="predicted"/>
<dbReference type="AlphaFoldDB" id="A0A2L1KSS5"/>
<keyword evidence="3" id="KW-1003">Cell membrane</keyword>
<organism evidence="8">
    <name type="scientific">Klebsiella pneumoniae</name>
    <dbReference type="NCBI Taxonomy" id="573"/>
    <lineage>
        <taxon>Bacteria</taxon>
        <taxon>Pseudomonadati</taxon>
        <taxon>Pseudomonadota</taxon>
        <taxon>Gammaproteobacteria</taxon>
        <taxon>Enterobacterales</taxon>
        <taxon>Enterobacteriaceae</taxon>
        <taxon>Klebsiella/Raoultella group</taxon>
        <taxon>Klebsiella</taxon>
        <taxon>Klebsiella pneumoniae complex</taxon>
    </lineage>
</organism>
<keyword evidence="2" id="KW-0813">Transport</keyword>
<feature type="transmembrane region" description="Helical" evidence="7">
    <location>
        <begin position="324"/>
        <end position="348"/>
    </location>
</feature>
<accession>A0A2L1KSS5</accession>
<evidence type="ECO:0000256" key="3">
    <source>
        <dbReference type="ARBA" id="ARBA00022475"/>
    </source>
</evidence>
<dbReference type="Gene3D" id="1.20.1250.20">
    <property type="entry name" value="MFS general substrate transporter like domains"/>
    <property type="match status" value="2"/>
</dbReference>
<feature type="transmembrane region" description="Helical" evidence="7">
    <location>
        <begin position="354"/>
        <end position="375"/>
    </location>
</feature>
<gene>
    <name evidence="8" type="ORF">ICEKp14_0022</name>
</gene>
<evidence type="ECO:0000313" key="8">
    <source>
        <dbReference type="EMBL" id="AVE25547.1"/>
    </source>
</evidence>
<feature type="transmembrane region" description="Helical" evidence="7">
    <location>
        <begin position="129"/>
        <end position="149"/>
    </location>
</feature>
<feature type="transmembrane region" description="Helical" evidence="7">
    <location>
        <begin position="265"/>
        <end position="284"/>
    </location>
</feature>
<feature type="transmembrane region" description="Helical" evidence="7">
    <location>
        <begin position="66"/>
        <end position="85"/>
    </location>
</feature>
<dbReference type="Pfam" id="PF07690">
    <property type="entry name" value="MFS_1"/>
    <property type="match status" value="1"/>
</dbReference>
<evidence type="ECO:0000256" key="5">
    <source>
        <dbReference type="ARBA" id="ARBA00022989"/>
    </source>
</evidence>
<dbReference type="GO" id="GO:0022857">
    <property type="term" value="F:transmembrane transporter activity"/>
    <property type="evidence" value="ECO:0007669"/>
    <property type="project" value="InterPro"/>
</dbReference>
<keyword evidence="5 7" id="KW-1133">Transmembrane helix</keyword>
<evidence type="ECO:0000256" key="2">
    <source>
        <dbReference type="ARBA" id="ARBA00022448"/>
    </source>
</evidence>
<evidence type="ECO:0000256" key="4">
    <source>
        <dbReference type="ARBA" id="ARBA00022692"/>
    </source>
</evidence>
<dbReference type="PANTHER" id="PTHR23517">
    <property type="entry name" value="RESISTANCE PROTEIN MDTM, PUTATIVE-RELATED-RELATED"/>
    <property type="match status" value="1"/>
</dbReference>
<dbReference type="SUPFAM" id="SSF103473">
    <property type="entry name" value="MFS general substrate transporter"/>
    <property type="match status" value="1"/>
</dbReference>
<feature type="transmembrane region" description="Helical" evidence="7">
    <location>
        <begin position="7"/>
        <end position="28"/>
    </location>
</feature>
<keyword evidence="4 7" id="KW-0812">Transmembrane</keyword>
<dbReference type="EMBL" id="KY454638">
    <property type="protein sequence ID" value="AVE25547.1"/>
    <property type="molecule type" value="Genomic_DNA"/>
</dbReference>
<comment type="subcellular location">
    <subcellularLocation>
        <location evidence="1">Cell membrane</location>
        <topology evidence="1">Multi-pass membrane protein</topology>
    </subcellularLocation>
</comment>
<name>A0A2L1KSS5_KLEPN</name>
<evidence type="ECO:0000256" key="6">
    <source>
        <dbReference type="ARBA" id="ARBA00023136"/>
    </source>
</evidence>
<dbReference type="InterPro" id="IPR011701">
    <property type="entry name" value="MFS"/>
</dbReference>
<feature type="transmembrane region" description="Helical" evidence="7">
    <location>
        <begin position="290"/>
        <end position="312"/>
    </location>
</feature>
<feature type="transmembrane region" description="Helical" evidence="7">
    <location>
        <begin position="203"/>
        <end position="224"/>
    </location>
</feature>
<evidence type="ECO:0000256" key="1">
    <source>
        <dbReference type="ARBA" id="ARBA00004651"/>
    </source>
</evidence>
<keyword evidence="6 7" id="KW-0472">Membrane</keyword>
<protein>
    <submittedName>
        <fullName evidence="8">MFS transporter</fullName>
    </submittedName>
</protein>
<feature type="transmembrane region" description="Helical" evidence="7">
    <location>
        <begin position="155"/>
        <end position="173"/>
    </location>
</feature>
<dbReference type="PANTHER" id="PTHR23517:SF2">
    <property type="entry name" value="MULTIDRUG RESISTANCE PROTEIN MDTH"/>
    <property type="match status" value="1"/>
</dbReference>
<feature type="transmembrane region" description="Helical" evidence="7">
    <location>
        <begin position="236"/>
        <end position="258"/>
    </location>
</feature>